<protein>
    <submittedName>
        <fullName evidence="1">Uncharacterized protein</fullName>
    </submittedName>
</protein>
<gene>
    <name evidence="1" type="ORF">L1987_17175</name>
</gene>
<comment type="caution">
    <text evidence="1">The sequence shown here is derived from an EMBL/GenBank/DDBJ whole genome shotgun (WGS) entry which is preliminary data.</text>
</comment>
<evidence type="ECO:0000313" key="1">
    <source>
        <dbReference type="EMBL" id="KAI3812465.1"/>
    </source>
</evidence>
<accession>A0ACB9IYM8</accession>
<reference evidence="1 2" key="2">
    <citation type="journal article" date="2022" name="Mol. Ecol. Resour.">
        <title>The genomes of chicory, endive, great burdock and yacon provide insights into Asteraceae paleo-polyploidization history and plant inulin production.</title>
        <authorList>
            <person name="Fan W."/>
            <person name="Wang S."/>
            <person name="Wang H."/>
            <person name="Wang A."/>
            <person name="Jiang F."/>
            <person name="Liu H."/>
            <person name="Zhao H."/>
            <person name="Xu D."/>
            <person name="Zhang Y."/>
        </authorList>
    </citation>
    <scope>NUCLEOTIDE SEQUENCE [LARGE SCALE GENOMIC DNA]</scope>
    <source>
        <strain evidence="2">cv. Yunnan</strain>
        <tissue evidence="1">Leaves</tissue>
    </source>
</reference>
<organism evidence="1 2">
    <name type="scientific">Smallanthus sonchifolius</name>
    <dbReference type="NCBI Taxonomy" id="185202"/>
    <lineage>
        <taxon>Eukaryota</taxon>
        <taxon>Viridiplantae</taxon>
        <taxon>Streptophyta</taxon>
        <taxon>Embryophyta</taxon>
        <taxon>Tracheophyta</taxon>
        <taxon>Spermatophyta</taxon>
        <taxon>Magnoliopsida</taxon>
        <taxon>eudicotyledons</taxon>
        <taxon>Gunneridae</taxon>
        <taxon>Pentapetalae</taxon>
        <taxon>asterids</taxon>
        <taxon>campanulids</taxon>
        <taxon>Asterales</taxon>
        <taxon>Asteraceae</taxon>
        <taxon>Asteroideae</taxon>
        <taxon>Heliantheae alliance</taxon>
        <taxon>Millerieae</taxon>
        <taxon>Smallanthus</taxon>
    </lineage>
</organism>
<proteinExistence type="predicted"/>
<name>A0ACB9IYM8_9ASTR</name>
<dbReference type="EMBL" id="CM042023">
    <property type="protein sequence ID" value="KAI3812465.1"/>
    <property type="molecule type" value="Genomic_DNA"/>
</dbReference>
<reference evidence="2" key="1">
    <citation type="journal article" date="2022" name="Mol. Ecol. Resour.">
        <title>The genomes of chicory, endive, great burdock and yacon provide insights into Asteraceae palaeo-polyploidization history and plant inulin production.</title>
        <authorList>
            <person name="Fan W."/>
            <person name="Wang S."/>
            <person name="Wang H."/>
            <person name="Wang A."/>
            <person name="Jiang F."/>
            <person name="Liu H."/>
            <person name="Zhao H."/>
            <person name="Xu D."/>
            <person name="Zhang Y."/>
        </authorList>
    </citation>
    <scope>NUCLEOTIDE SEQUENCE [LARGE SCALE GENOMIC DNA]</scope>
    <source>
        <strain evidence="2">cv. Yunnan</strain>
    </source>
</reference>
<keyword evidence="2" id="KW-1185">Reference proteome</keyword>
<sequence length="124" mass="14598">MIIVSILITKYEVFNKKKTHKEDDELDVDPVGILYEDETWRTSLKSLHPAWLLVYRLFAFGVMLSLLVTNLIIEGADTLFFYTQWTFALVTFYFGLASFHSIYRCYQYWNGIDDDNINNAIIDH</sequence>
<dbReference type="Proteomes" id="UP001056120">
    <property type="component" value="Linkage Group LG06"/>
</dbReference>
<evidence type="ECO:0000313" key="2">
    <source>
        <dbReference type="Proteomes" id="UP001056120"/>
    </source>
</evidence>